<evidence type="ECO:0000313" key="2">
    <source>
        <dbReference type="Proteomes" id="UP000567293"/>
    </source>
</evidence>
<keyword evidence="2" id="KW-1185">Reference proteome</keyword>
<sequence length="65" mass="6677">MEQHRTIEVGDATLECTLRGSGAPIVLLANAGCSVGYFDHLARALATAGFQTISINMRGVGGSLG</sequence>
<protein>
    <submittedName>
        <fullName evidence="1">Alpha/beta hydrolase</fullName>
    </submittedName>
</protein>
<proteinExistence type="predicted"/>
<dbReference type="GO" id="GO:0016787">
    <property type="term" value="F:hydrolase activity"/>
    <property type="evidence" value="ECO:0007669"/>
    <property type="project" value="UniProtKB-KW"/>
</dbReference>
<feature type="non-terminal residue" evidence="1">
    <location>
        <position position="65"/>
    </location>
</feature>
<evidence type="ECO:0000313" key="1">
    <source>
        <dbReference type="EMBL" id="MBA0086650.1"/>
    </source>
</evidence>
<organism evidence="1 2">
    <name type="scientific">Candidatus Acidiferrum panamense</name>
    <dbReference type="NCBI Taxonomy" id="2741543"/>
    <lineage>
        <taxon>Bacteria</taxon>
        <taxon>Pseudomonadati</taxon>
        <taxon>Acidobacteriota</taxon>
        <taxon>Terriglobia</taxon>
        <taxon>Candidatus Acidiferrales</taxon>
        <taxon>Candidatus Acidiferrum</taxon>
    </lineage>
</organism>
<gene>
    <name evidence="1" type="ORF">HRJ53_16840</name>
</gene>
<comment type="caution">
    <text evidence="1">The sequence shown here is derived from an EMBL/GenBank/DDBJ whole genome shotgun (WGS) entry which is preliminary data.</text>
</comment>
<dbReference type="Proteomes" id="UP000567293">
    <property type="component" value="Unassembled WGS sequence"/>
</dbReference>
<dbReference type="EMBL" id="JACDQQ010001614">
    <property type="protein sequence ID" value="MBA0086650.1"/>
    <property type="molecule type" value="Genomic_DNA"/>
</dbReference>
<name>A0A7V8NSY1_9BACT</name>
<dbReference type="SUPFAM" id="SSF53474">
    <property type="entry name" value="alpha/beta-Hydrolases"/>
    <property type="match status" value="1"/>
</dbReference>
<dbReference type="AlphaFoldDB" id="A0A7V8NSY1"/>
<keyword evidence="1" id="KW-0378">Hydrolase</keyword>
<dbReference type="Gene3D" id="3.40.50.1820">
    <property type="entry name" value="alpha/beta hydrolase"/>
    <property type="match status" value="1"/>
</dbReference>
<accession>A0A7V8NSY1</accession>
<dbReference type="InterPro" id="IPR029058">
    <property type="entry name" value="AB_hydrolase_fold"/>
</dbReference>
<reference evidence="1" key="1">
    <citation type="submission" date="2020-06" db="EMBL/GenBank/DDBJ databases">
        <title>Legume-microbial interactions unlock mineral nutrients during tropical forest succession.</title>
        <authorList>
            <person name="Epihov D.Z."/>
        </authorList>
    </citation>
    <scope>NUCLEOTIDE SEQUENCE [LARGE SCALE GENOMIC DNA]</scope>
    <source>
        <strain evidence="1">Pan2503</strain>
    </source>
</reference>